<proteinExistence type="predicted"/>
<comment type="caution">
    <text evidence="2">The sequence shown here is derived from an EMBL/GenBank/DDBJ whole genome shotgun (WGS) entry which is preliminary data.</text>
</comment>
<dbReference type="InterPro" id="IPR045509">
    <property type="entry name" value="HD_assoc_2"/>
</dbReference>
<dbReference type="SMART" id="SM00471">
    <property type="entry name" value="HDc"/>
    <property type="match status" value="1"/>
</dbReference>
<gene>
    <name evidence="2" type="ORF">BE04_27360</name>
</gene>
<dbReference type="CDD" id="cd00077">
    <property type="entry name" value="HDc"/>
    <property type="match status" value="1"/>
</dbReference>
<evidence type="ECO:0000313" key="2">
    <source>
        <dbReference type="EMBL" id="KYF56146.1"/>
    </source>
</evidence>
<dbReference type="Proteomes" id="UP000075604">
    <property type="component" value="Unassembled WGS sequence"/>
</dbReference>
<accession>A0A150PKL8</accession>
<dbReference type="InterPro" id="IPR003607">
    <property type="entry name" value="HD/PDEase_dom"/>
</dbReference>
<dbReference type="Pfam" id="PF19276">
    <property type="entry name" value="HD_assoc_2"/>
    <property type="match status" value="2"/>
</dbReference>
<feature type="domain" description="HD/PDEase" evidence="1">
    <location>
        <begin position="49"/>
        <end position="188"/>
    </location>
</feature>
<name>A0A150PKL8_SORCE</name>
<evidence type="ECO:0000259" key="1">
    <source>
        <dbReference type="SMART" id="SM00471"/>
    </source>
</evidence>
<dbReference type="InterPro" id="IPR006674">
    <property type="entry name" value="HD_domain"/>
</dbReference>
<dbReference type="Gene3D" id="1.10.3210.10">
    <property type="entry name" value="Hypothetical protein af1432"/>
    <property type="match status" value="1"/>
</dbReference>
<dbReference type="Pfam" id="PF01966">
    <property type="entry name" value="HD"/>
    <property type="match status" value="1"/>
</dbReference>
<reference evidence="2 3" key="1">
    <citation type="submission" date="2014-02" db="EMBL/GenBank/DDBJ databases">
        <title>The small core and large imbalanced accessory genome model reveals a collaborative survival strategy of Sorangium cellulosum strains in nature.</title>
        <authorList>
            <person name="Han K."/>
            <person name="Peng R."/>
            <person name="Blom J."/>
            <person name="Li Y.-Z."/>
        </authorList>
    </citation>
    <scope>NUCLEOTIDE SEQUENCE [LARGE SCALE GENOMIC DNA]</scope>
    <source>
        <strain evidence="2 3">So0157-18</strain>
    </source>
</reference>
<organism evidence="2 3">
    <name type="scientific">Sorangium cellulosum</name>
    <name type="common">Polyangium cellulosum</name>
    <dbReference type="NCBI Taxonomy" id="56"/>
    <lineage>
        <taxon>Bacteria</taxon>
        <taxon>Pseudomonadati</taxon>
        <taxon>Myxococcota</taxon>
        <taxon>Polyangia</taxon>
        <taxon>Polyangiales</taxon>
        <taxon>Polyangiaceae</taxon>
        <taxon>Sorangium</taxon>
    </lineage>
</organism>
<dbReference type="GO" id="GO:0006203">
    <property type="term" value="P:dGTP catabolic process"/>
    <property type="evidence" value="ECO:0007669"/>
    <property type="project" value="TreeGrafter"/>
</dbReference>
<protein>
    <recommendedName>
        <fullName evidence="1">HD/PDEase domain-containing protein</fullName>
    </recommendedName>
</protein>
<dbReference type="PANTHER" id="PTHR11373">
    <property type="entry name" value="DEOXYNUCLEOSIDE TRIPHOSPHATE TRIPHOSPHOHYDROLASE"/>
    <property type="match status" value="1"/>
</dbReference>
<dbReference type="PANTHER" id="PTHR11373:SF4">
    <property type="entry name" value="DEOXYNUCLEOSIDE TRIPHOSPHATE TRIPHOSPHOHYDROLASE SAMHD1"/>
    <property type="match status" value="1"/>
</dbReference>
<dbReference type="SUPFAM" id="SSF109604">
    <property type="entry name" value="HD-domain/PDEase-like"/>
    <property type="match status" value="1"/>
</dbReference>
<dbReference type="EMBL" id="JELX01002227">
    <property type="protein sequence ID" value="KYF56146.1"/>
    <property type="molecule type" value="Genomic_DNA"/>
</dbReference>
<dbReference type="GO" id="GO:0008832">
    <property type="term" value="F:dGTPase activity"/>
    <property type="evidence" value="ECO:0007669"/>
    <property type="project" value="TreeGrafter"/>
</dbReference>
<dbReference type="AlphaFoldDB" id="A0A150PKL8"/>
<dbReference type="InterPro" id="IPR050135">
    <property type="entry name" value="dGTPase-like"/>
</dbReference>
<evidence type="ECO:0000313" key="3">
    <source>
        <dbReference type="Proteomes" id="UP000075604"/>
    </source>
</evidence>
<sequence>MILRDPVHGLIEFESGEAAIVPRLLGAREVQRLRRIRQLGLTSLAYPGAEHTRFSHALGAAHVMRLLIARFRQIDRDLPFWQRVTSDRARDAIAAAFLHDLGHGPLSHLFEEAMPGALHHERWTERILLDPASDVHQVLVRQDPYLPQRVADLIGGRHELPYLAKAVSGTFDVDRCDYLLRDAHATGVRYGEYDLPWLLRSLRFSDVQVEMPGGGAASAPPAPALAIDGTKGMRAIESFLLARYFMFQQVYFHKTTRSAEWMIGAILRRVVARLAAGDRIPEVPAAVAAMAVGEMPTLEQYLELDDQVLLGAIHAWENASDPVLSDLARRLRARSLFKSVELFPEPGESPAERDARRAAALSTVREIAQGAGLDPEVYVGVDVAEDTPYAEDESLPVVYPRGRPRRPAEVSFLLDRLRNETMTRIRILFAPELREPVREALVR</sequence>